<proteinExistence type="inferred from homology"/>
<keyword evidence="2 4" id="KW-0560">Oxidoreductase</keyword>
<dbReference type="InterPro" id="IPR036291">
    <property type="entry name" value="NAD(P)-bd_dom_sf"/>
</dbReference>
<dbReference type="PANTHER" id="PTHR42760:SF133">
    <property type="entry name" value="3-OXOACYL-[ACYL-CARRIER-PROTEIN] REDUCTASE"/>
    <property type="match status" value="1"/>
</dbReference>
<evidence type="ECO:0000256" key="2">
    <source>
        <dbReference type="ARBA" id="ARBA00023002"/>
    </source>
</evidence>
<evidence type="ECO:0000256" key="3">
    <source>
        <dbReference type="RuleBase" id="RU000363"/>
    </source>
</evidence>
<accession>A0ABW4VFQ6</accession>
<evidence type="ECO:0000313" key="4">
    <source>
        <dbReference type="EMBL" id="MFD2029062.1"/>
    </source>
</evidence>
<dbReference type="Pfam" id="PF00106">
    <property type="entry name" value="adh_short"/>
    <property type="match status" value="1"/>
</dbReference>
<comment type="similarity">
    <text evidence="1 3">Belongs to the short-chain dehydrogenases/reductases (SDR) family.</text>
</comment>
<comment type="caution">
    <text evidence="4">The sequence shown here is derived from an EMBL/GenBank/DDBJ whole genome shotgun (WGS) entry which is preliminary data.</text>
</comment>
<protein>
    <submittedName>
        <fullName evidence="4">SDR family NAD(P)-dependent oxidoreductase</fullName>
        <ecNumber evidence="4">1.1.1.-</ecNumber>
    </submittedName>
</protein>
<evidence type="ECO:0000313" key="5">
    <source>
        <dbReference type="Proteomes" id="UP001597338"/>
    </source>
</evidence>
<dbReference type="EC" id="1.1.1.-" evidence="4"/>
<dbReference type="PRINTS" id="PR00080">
    <property type="entry name" value="SDRFAMILY"/>
</dbReference>
<name>A0ABW4VFQ6_9MICO</name>
<dbReference type="GO" id="GO:0016491">
    <property type="term" value="F:oxidoreductase activity"/>
    <property type="evidence" value="ECO:0007669"/>
    <property type="project" value="UniProtKB-KW"/>
</dbReference>
<evidence type="ECO:0000256" key="1">
    <source>
        <dbReference type="ARBA" id="ARBA00006484"/>
    </source>
</evidence>
<dbReference type="Proteomes" id="UP001597338">
    <property type="component" value="Unassembled WGS sequence"/>
</dbReference>
<dbReference type="PANTHER" id="PTHR42760">
    <property type="entry name" value="SHORT-CHAIN DEHYDROGENASES/REDUCTASES FAMILY MEMBER"/>
    <property type="match status" value="1"/>
</dbReference>
<organism evidence="4 5">
    <name type="scientific">Promicromonospora aerolata</name>
    <dbReference type="NCBI Taxonomy" id="195749"/>
    <lineage>
        <taxon>Bacteria</taxon>
        <taxon>Bacillati</taxon>
        <taxon>Actinomycetota</taxon>
        <taxon>Actinomycetes</taxon>
        <taxon>Micrococcales</taxon>
        <taxon>Promicromonosporaceae</taxon>
        <taxon>Promicromonospora</taxon>
    </lineage>
</organism>
<keyword evidence="5" id="KW-1185">Reference proteome</keyword>
<reference evidence="5" key="1">
    <citation type="journal article" date="2019" name="Int. J. Syst. Evol. Microbiol.">
        <title>The Global Catalogue of Microorganisms (GCM) 10K type strain sequencing project: providing services to taxonomists for standard genome sequencing and annotation.</title>
        <authorList>
            <consortium name="The Broad Institute Genomics Platform"/>
            <consortium name="The Broad Institute Genome Sequencing Center for Infectious Disease"/>
            <person name="Wu L."/>
            <person name="Ma J."/>
        </authorList>
    </citation>
    <scope>NUCLEOTIDE SEQUENCE [LARGE SCALE GENOMIC DNA]</scope>
    <source>
        <strain evidence="5">CCM 7043</strain>
    </source>
</reference>
<dbReference type="InterPro" id="IPR002347">
    <property type="entry name" value="SDR_fam"/>
</dbReference>
<dbReference type="Gene3D" id="3.40.50.720">
    <property type="entry name" value="NAD(P)-binding Rossmann-like Domain"/>
    <property type="match status" value="1"/>
</dbReference>
<dbReference type="PRINTS" id="PR00081">
    <property type="entry name" value="GDHRDH"/>
</dbReference>
<dbReference type="SUPFAM" id="SSF51735">
    <property type="entry name" value="NAD(P)-binding Rossmann-fold domains"/>
    <property type="match status" value="1"/>
</dbReference>
<gene>
    <name evidence="4" type="ORF">ACFSL2_26510</name>
</gene>
<sequence length="263" mass="26450">MDLDLAGKRVLVTGASRGIGLATVQAFLAEGASVTAVARRTTPELEATGATFLAADLATADGPLRMVEAALADDPRLDVLVNNAGGGTLPAEALSDPVGGDDDVWEQALALNLYGTVRTTRAALPALTTARGAVVNVGSDSALMPHRAPLPYSTAKAAINAFSRGLAEQVGGAGVRVNVVTPSATRTSLLTSEDGVTGQVAAAMGVSHAAVLDGFPEQNGMLTGRLIEPSEIARVIVLLCSPALPSAVGSNWALHGGSVKAPA</sequence>
<dbReference type="CDD" id="cd05233">
    <property type="entry name" value="SDR_c"/>
    <property type="match status" value="1"/>
</dbReference>
<dbReference type="RefSeq" id="WP_377200717.1">
    <property type="nucleotide sequence ID" value="NZ_JBHUHF010000001.1"/>
</dbReference>
<dbReference type="EMBL" id="JBHUHF010000001">
    <property type="protein sequence ID" value="MFD2029062.1"/>
    <property type="molecule type" value="Genomic_DNA"/>
</dbReference>